<name>A0A6F8YIS5_9ACTN</name>
<evidence type="ECO:0000256" key="2">
    <source>
        <dbReference type="ARBA" id="ARBA00023315"/>
    </source>
</evidence>
<evidence type="ECO:0000313" key="4">
    <source>
        <dbReference type="EMBL" id="BCB85986.1"/>
    </source>
</evidence>
<reference evidence="4 5" key="1">
    <citation type="submission" date="2020-03" db="EMBL/GenBank/DDBJ databases">
        <title>Whole genome shotgun sequence of Phytohabitans suffuscus NBRC 105367.</title>
        <authorList>
            <person name="Komaki H."/>
            <person name="Tamura T."/>
        </authorList>
    </citation>
    <scope>NUCLEOTIDE SEQUENCE [LARGE SCALE GENOMIC DNA]</scope>
    <source>
        <strain evidence="4 5">NBRC 105367</strain>
    </source>
</reference>
<gene>
    <name evidence="4" type="ORF">Psuf_032990</name>
</gene>
<proteinExistence type="predicted"/>
<dbReference type="Proteomes" id="UP000503011">
    <property type="component" value="Chromosome"/>
</dbReference>
<sequence>MAVTIRSYRPGDHSAGRRLWVELAERHRALYDDPGFGGDDPGAAFEDYLTRLDLSGMWVADHGEDGVVGLVGLIMNGRAGEVDPVVVTQSHRGQGIGRALLAHVAEEARRRGLSYLTISPESRNVDAIRSLHAAGYDVLSALQLTLDLGRREHAWRQDIDIHELRFKS</sequence>
<accession>A0A6F8YIS5</accession>
<dbReference type="PROSITE" id="PS51186">
    <property type="entry name" value="GNAT"/>
    <property type="match status" value="1"/>
</dbReference>
<keyword evidence="2" id="KW-0012">Acyltransferase</keyword>
<dbReference type="Pfam" id="PF00583">
    <property type="entry name" value="Acetyltransf_1"/>
    <property type="match status" value="1"/>
</dbReference>
<reference evidence="4 5" key="2">
    <citation type="submission" date="2020-03" db="EMBL/GenBank/DDBJ databases">
        <authorList>
            <person name="Ichikawa N."/>
            <person name="Kimura A."/>
            <person name="Kitahashi Y."/>
            <person name="Uohara A."/>
        </authorList>
    </citation>
    <scope>NUCLEOTIDE SEQUENCE [LARGE SCALE GENOMIC DNA]</scope>
    <source>
        <strain evidence="4 5">NBRC 105367</strain>
    </source>
</reference>
<dbReference type="PANTHER" id="PTHR43877:SF2">
    <property type="entry name" value="AMINOALKYLPHOSPHONATE N-ACETYLTRANSFERASE-RELATED"/>
    <property type="match status" value="1"/>
</dbReference>
<dbReference type="CDD" id="cd04301">
    <property type="entry name" value="NAT_SF"/>
    <property type="match status" value="1"/>
</dbReference>
<dbReference type="InterPro" id="IPR000182">
    <property type="entry name" value="GNAT_dom"/>
</dbReference>
<dbReference type="InterPro" id="IPR016181">
    <property type="entry name" value="Acyl_CoA_acyltransferase"/>
</dbReference>
<dbReference type="AlphaFoldDB" id="A0A6F8YIS5"/>
<dbReference type="SUPFAM" id="SSF55729">
    <property type="entry name" value="Acyl-CoA N-acyltransferases (Nat)"/>
    <property type="match status" value="1"/>
</dbReference>
<keyword evidence="1" id="KW-0808">Transferase</keyword>
<dbReference type="GO" id="GO:0016747">
    <property type="term" value="F:acyltransferase activity, transferring groups other than amino-acyl groups"/>
    <property type="evidence" value="ECO:0007669"/>
    <property type="project" value="InterPro"/>
</dbReference>
<dbReference type="KEGG" id="psuu:Psuf_032990"/>
<keyword evidence="5" id="KW-1185">Reference proteome</keyword>
<evidence type="ECO:0000313" key="5">
    <source>
        <dbReference type="Proteomes" id="UP000503011"/>
    </source>
</evidence>
<dbReference type="EMBL" id="AP022871">
    <property type="protein sequence ID" value="BCB85986.1"/>
    <property type="molecule type" value="Genomic_DNA"/>
</dbReference>
<dbReference type="InterPro" id="IPR050832">
    <property type="entry name" value="Bact_Acetyltransf"/>
</dbReference>
<dbReference type="Gene3D" id="3.40.630.30">
    <property type="match status" value="1"/>
</dbReference>
<evidence type="ECO:0000259" key="3">
    <source>
        <dbReference type="PROSITE" id="PS51186"/>
    </source>
</evidence>
<feature type="domain" description="N-acetyltransferase" evidence="3">
    <location>
        <begin position="3"/>
        <end position="168"/>
    </location>
</feature>
<dbReference type="PANTHER" id="PTHR43877">
    <property type="entry name" value="AMINOALKYLPHOSPHONATE N-ACETYLTRANSFERASE-RELATED-RELATED"/>
    <property type="match status" value="1"/>
</dbReference>
<protein>
    <recommendedName>
        <fullName evidence="3">N-acetyltransferase domain-containing protein</fullName>
    </recommendedName>
</protein>
<organism evidence="4 5">
    <name type="scientific">Phytohabitans suffuscus</name>
    <dbReference type="NCBI Taxonomy" id="624315"/>
    <lineage>
        <taxon>Bacteria</taxon>
        <taxon>Bacillati</taxon>
        <taxon>Actinomycetota</taxon>
        <taxon>Actinomycetes</taxon>
        <taxon>Micromonosporales</taxon>
        <taxon>Micromonosporaceae</taxon>
    </lineage>
</organism>
<evidence type="ECO:0000256" key="1">
    <source>
        <dbReference type="ARBA" id="ARBA00022679"/>
    </source>
</evidence>
<dbReference type="RefSeq" id="WP_173157841.1">
    <property type="nucleotide sequence ID" value="NZ_AP022871.1"/>
</dbReference>